<feature type="signal peptide" evidence="2">
    <location>
        <begin position="1"/>
        <end position="22"/>
    </location>
</feature>
<accession>A0A9P0LCN5</accession>
<dbReference type="OrthoDB" id="10589520at2759"/>
<evidence type="ECO:0000256" key="2">
    <source>
        <dbReference type="SAM" id="SignalP"/>
    </source>
</evidence>
<feature type="region of interest" description="Disordered" evidence="1">
    <location>
        <begin position="44"/>
        <end position="176"/>
    </location>
</feature>
<evidence type="ECO:0000313" key="4">
    <source>
        <dbReference type="Proteomes" id="UP001152888"/>
    </source>
</evidence>
<feature type="chain" id="PRO_5040468673" evidence="2">
    <location>
        <begin position="23"/>
        <end position="176"/>
    </location>
</feature>
<reference evidence="3" key="1">
    <citation type="submission" date="2022-03" db="EMBL/GenBank/DDBJ databases">
        <authorList>
            <person name="Sayadi A."/>
        </authorList>
    </citation>
    <scope>NUCLEOTIDE SEQUENCE</scope>
</reference>
<evidence type="ECO:0000313" key="3">
    <source>
        <dbReference type="EMBL" id="CAH1993035.1"/>
    </source>
</evidence>
<name>A0A9P0LCN5_ACAOB</name>
<dbReference type="Proteomes" id="UP001152888">
    <property type="component" value="Unassembled WGS sequence"/>
</dbReference>
<evidence type="ECO:0000256" key="1">
    <source>
        <dbReference type="SAM" id="MobiDB-lite"/>
    </source>
</evidence>
<dbReference type="EMBL" id="CAKOFQ010007163">
    <property type="protein sequence ID" value="CAH1993035.1"/>
    <property type="molecule type" value="Genomic_DNA"/>
</dbReference>
<protein>
    <submittedName>
        <fullName evidence="3">Uncharacterized protein</fullName>
    </submittedName>
</protein>
<organism evidence="3 4">
    <name type="scientific">Acanthoscelides obtectus</name>
    <name type="common">Bean weevil</name>
    <name type="synonym">Bruchus obtectus</name>
    <dbReference type="NCBI Taxonomy" id="200917"/>
    <lineage>
        <taxon>Eukaryota</taxon>
        <taxon>Metazoa</taxon>
        <taxon>Ecdysozoa</taxon>
        <taxon>Arthropoda</taxon>
        <taxon>Hexapoda</taxon>
        <taxon>Insecta</taxon>
        <taxon>Pterygota</taxon>
        <taxon>Neoptera</taxon>
        <taxon>Endopterygota</taxon>
        <taxon>Coleoptera</taxon>
        <taxon>Polyphaga</taxon>
        <taxon>Cucujiformia</taxon>
        <taxon>Chrysomeloidea</taxon>
        <taxon>Chrysomelidae</taxon>
        <taxon>Bruchinae</taxon>
        <taxon>Bruchini</taxon>
        <taxon>Acanthoscelides</taxon>
    </lineage>
</organism>
<comment type="caution">
    <text evidence="3">The sequence shown here is derived from an EMBL/GenBank/DDBJ whole genome shotgun (WGS) entry which is preliminary data.</text>
</comment>
<keyword evidence="2" id="KW-0732">Signal</keyword>
<feature type="compositionally biased region" description="Low complexity" evidence="1">
    <location>
        <begin position="54"/>
        <end position="66"/>
    </location>
</feature>
<proteinExistence type="predicted"/>
<feature type="compositionally biased region" description="Low complexity" evidence="1">
    <location>
        <begin position="83"/>
        <end position="104"/>
    </location>
</feature>
<gene>
    <name evidence="3" type="ORF">ACAOBT_LOCUS21238</name>
</gene>
<feature type="compositionally biased region" description="Polar residues" evidence="1">
    <location>
        <begin position="105"/>
        <end position="132"/>
    </location>
</feature>
<dbReference type="AlphaFoldDB" id="A0A9P0LCN5"/>
<keyword evidence="4" id="KW-1185">Reference proteome</keyword>
<feature type="compositionally biased region" description="Polar residues" evidence="1">
    <location>
        <begin position="67"/>
        <end position="82"/>
    </location>
</feature>
<sequence length="176" mass="17616">MFTRFGAWALVLILASLEISDAYYPLQIRSSQQQCQLICKPQVNTPSEGGTTGSDGITPSTSTSSGQPSRATTQPDGSGTSVTSQDTSESGSTSVSENSGTTSGQPDQPSSSTNQPGSSGTPNTGKATNPADSTSASPSQPGGGGTPSSTGKTEQSDQPGTTPTSTSPSKQCSLMV</sequence>
<feature type="compositionally biased region" description="Low complexity" evidence="1">
    <location>
        <begin position="159"/>
        <end position="169"/>
    </location>
</feature>